<accession>A0ABY4HKC0</accession>
<keyword evidence="3" id="KW-1185">Reference proteome</keyword>
<keyword evidence="2" id="KW-0808">Transferase</keyword>
<dbReference type="InterPro" id="IPR001173">
    <property type="entry name" value="Glyco_trans_2-like"/>
</dbReference>
<gene>
    <name evidence="2" type="ORF">LXD69_12015</name>
</gene>
<dbReference type="Gene3D" id="3.90.550.10">
    <property type="entry name" value="Spore Coat Polysaccharide Biosynthesis Protein SpsA, Chain A"/>
    <property type="match status" value="1"/>
</dbReference>
<dbReference type="EMBL" id="CP090145">
    <property type="protein sequence ID" value="UOX32761.1"/>
    <property type="molecule type" value="Genomic_DNA"/>
</dbReference>
<dbReference type="EC" id="2.4.-.-" evidence="2"/>
<reference evidence="2" key="1">
    <citation type="submission" date="2021-12" db="EMBL/GenBank/DDBJ databases">
        <authorList>
            <person name="Cha I.-T."/>
            <person name="Lee K.-E."/>
            <person name="Park S.-J."/>
        </authorList>
    </citation>
    <scope>NUCLEOTIDE SEQUENCE</scope>
    <source>
        <strain evidence="2">YSM-43</strain>
    </source>
</reference>
<reference evidence="2" key="2">
    <citation type="submission" date="2022-04" db="EMBL/GenBank/DDBJ databases">
        <title>Complete Genome Sequence of Flavobacterium sediminilitoris YSM-43, Isolated from a Tidal Sediment.</title>
        <authorList>
            <person name="Lee P.A."/>
        </authorList>
    </citation>
    <scope>NUCLEOTIDE SEQUENCE</scope>
    <source>
        <strain evidence="2">YSM-43</strain>
    </source>
</reference>
<dbReference type="InterPro" id="IPR029044">
    <property type="entry name" value="Nucleotide-diphossugar_trans"/>
</dbReference>
<dbReference type="PANTHER" id="PTHR22916">
    <property type="entry name" value="GLYCOSYLTRANSFERASE"/>
    <property type="match status" value="1"/>
</dbReference>
<evidence type="ECO:0000313" key="3">
    <source>
        <dbReference type="Proteomes" id="UP000830454"/>
    </source>
</evidence>
<sequence length="308" mass="35590">MPIISVIIPLYNKSKSISNTLNSVLRQSFSDFEIIIINDGSTDNSVDIIKKKNDERIKIINQKNKGVSFARNIGIEKSNGDYILFLDADDYLYPNHIEQLMFLINKKKHLKVFTSLIEVETKNGIFNGNYSIKKKNDDYSEIDFFESSLKKTILTISNSIFKKEIFETIGNFNTNYSNGEDTDLFIRIGFKYRIGLLQKYTSIYKYTENSLTTKKFSMQNRCDYSAYVSLEQIHPNAKKMIDINRYSLAIKCKLIGDLKSFHQISSNINIKNLNKRQVFLLNSPKVILIILINIKNGLEFLNIKTSSF</sequence>
<feature type="domain" description="Glycosyltransferase 2-like" evidence="1">
    <location>
        <begin position="5"/>
        <end position="169"/>
    </location>
</feature>
<proteinExistence type="predicted"/>
<name>A0ABY4HKC0_9FLAO</name>
<keyword evidence="2" id="KW-0328">Glycosyltransferase</keyword>
<evidence type="ECO:0000259" key="1">
    <source>
        <dbReference type="Pfam" id="PF00535"/>
    </source>
</evidence>
<dbReference type="PANTHER" id="PTHR22916:SF3">
    <property type="entry name" value="UDP-GLCNAC:BETAGAL BETA-1,3-N-ACETYLGLUCOSAMINYLTRANSFERASE-LIKE PROTEIN 1"/>
    <property type="match status" value="1"/>
</dbReference>
<organism evidence="2 3">
    <name type="scientific">Flavobacterium sediminilitoris</name>
    <dbReference type="NCBI Taxonomy" id="2024526"/>
    <lineage>
        <taxon>Bacteria</taxon>
        <taxon>Pseudomonadati</taxon>
        <taxon>Bacteroidota</taxon>
        <taxon>Flavobacteriia</taxon>
        <taxon>Flavobacteriales</taxon>
        <taxon>Flavobacteriaceae</taxon>
        <taxon>Flavobacterium</taxon>
    </lineage>
</organism>
<evidence type="ECO:0000313" key="2">
    <source>
        <dbReference type="EMBL" id="UOX32761.1"/>
    </source>
</evidence>
<dbReference type="GO" id="GO:0016757">
    <property type="term" value="F:glycosyltransferase activity"/>
    <property type="evidence" value="ECO:0007669"/>
    <property type="project" value="UniProtKB-KW"/>
</dbReference>
<dbReference type="SUPFAM" id="SSF53448">
    <property type="entry name" value="Nucleotide-diphospho-sugar transferases"/>
    <property type="match status" value="1"/>
</dbReference>
<protein>
    <submittedName>
        <fullName evidence="2">Glycosyltransferase</fullName>
        <ecNumber evidence="2">2.4.-.-</ecNumber>
    </submittedName>
</protein>
<dbReference type="Proteomes" id="UP000830454">
    <property type="component" value="Chromosome"/>
</dbReference>
<dbReference type="Pfam" id="PF00535">
    <property type="entry name" value="Glycos_transf_2"/>
    <property type="match status" value="1"/>
</dbReference>
<dbReference type="RefSeq" id="WP_246915600.1">
    <property type="nucleotide sequence ID" value="NZ_CP090145.1"/>
</dbReference>